<sequence>MRFGGENFAANWSIRTAGDIHLTGYPLLYTFVFSGYLVDTLVFAV</sequence>
<reference evidence="1 2" key="1">
    <citation type="submission" date="2020-08" db="EMBL/GenBank/DDBJ databases">
        <title>Genomic Encyclopedia of Type Strains, Phase IV (KMG-IV): sequencing the most valuable type-strain genomes for metagenomic binning, comparative biology and taxonomic classification.</title>
        <authorList>
            <person name="Goeker M."/>
        </authorList>
    </citation>
    <scope>NUCLEOTIDE SEQUENCE [LARGE SCALE GENOMIC DNA]</scope>
    <source>
        <strain evidence="1 2">DSM 23868</strain>
    </source>
</reference>
<evidence type="ECO:0000313" key="2">
    <source>
        <dbReference type="Proteomes" id="UP000553980"/>
    </source>
</evidence>
<keyword evidence="2" id="KW-1185">Reference proteome</keyword>
<dbReference type="AlphaFoldDB" id="A0AB34YZA7"/>
<name>A0AB34YZA7_9HYPH</name>
<gene>
    <name evidence="1" type="ORF">GGQ79_004680</name>
</gene>
<organism evidence="1 2">
    <name type="scientific">Brucella pecoris</name>
    <dbReference type="NCBI Taxonomy" id="867683"/>
    <lineage>
        <taxon>Bacteria</taxon>
        <taxon>Pseudomonadati</taxon>
        <taxon>Pseudomonadota</taxon>
        <taxon>Alphaproteobacteria</taxon>
        <taxon>Hyphomicrobiales</taxon>
        <taxon>Brucellaceae</taxon>
        <taxon>Brucella/Ochrobactrum group</taxon>
        <taxon>Brucella</taxon>
    </lineage>
</organism>
<protein>
    <submittedName>
        <fullName evidence="1">Uncharacterized protein</fullName>
    </submittedName>
</protein>
<accession>A0AB34YZA7</accession>
<comment type="caution">
    <text evidence="1">The sequence shown here is derived from an EMBL/GenBank/DDBJ whole genome shotgun (WGS) entry which is preliminary data.</text>
</comment>
<dbReference type="EMBL" id="JACIEX010000019">
    <property type="protein sequence ID" value="MBB4096125.1"/>
    <property type="molecule type" value="Genomic_DNA"/>
</dbReference>
<evidence type="ECO:0000313" key="1">
    <source>
        <dbReference type="EMBL" id="MBB4096125.1"/>
    </source>
</evidence>
<dbReference type="Proteomes" id="UP000553980">
    <property type="component" value="Unassembled WGS sequence"/>
</dbReference>
<proteinExistence type="predicted"/>